<dbReference type="Proteomes" id="UP000694403">
    <property type="component" value="Unplaced"/>
</dbReference>
<dbReference type="GO" id="GO:0034134">
    <property type="term" value="P:toll-like receptor 2 signaling pathway"/>
    <property type="evidence" value="ECO:0007669"/>
    <property type="project" value="TreeGrafter"/>
</dbReference>
<keyword evidence="2" id="KW-0963">Cytoplasm</keyword>
<feature type="coiled-coil region" evidence="18">
    <location>
        <begin position="136"/>
        <end position="188"/>
    </location>
</feature>
<feature type="coiled-coil region" evidence="18">
    <location>
        <begin position="44"/>
        <end position="102"/>
    </location>
</feature>
<comment type="subunit">
    <text evidence="14">Interacts with STK11/LKB1, TNFAIP3, IKBKG, NFKB1, MAP3K8, TEK, RIPK1, CHUK, IKBKB and SMARCD1. Interacts with polyubiquitin.</text>
</comment>
<evidence type="ECO:0000256" key="4">
    <source>
        <dbReference type="ARBA" id="ARBA00022703"/>
    </source>
</evidence>
<evidence type="ECO:0000256" key="3">
    <source>
        <dbReference type="ARBA" id="ARBA00022553"/>
    </source>
</evidence>
<dbReference type="GO" id="GO:0006915">
    <property type="term" value="P:apoptotic process"/>
    <property type="evidence" value="ECO:0007669"/>
    <property type="project" value="UniProtKB-KW"/>
</dbReference>
<evidence type="ECO:0000259" key="20">
    <source>
        <dbReference type="PROSITE" id="PS51801"/>
    </source>
</evidence>
<evidence type="ECO:0000256" key="11">
    <source>
        <dbReference type="ARBA" id="ARBA00023163"/>
    </source>
</evidence>
<feature type="domain" description="CCHC NOA-type" evidence="20">
    <location>
        <begin position="493"/>
        <end position="525"/>
    </location>
</feature>
<keyword evidence="6 17" id="KW-0863">Zinc-finger</keyword>
<evidence type="ECO:0000256" key="14">
    <source>
        <dbReference type="ARBA" id="ARBA00063508"/>
    </source>
</evidence>
<dbReference type="GO" id="GO:0043123">
    <property type="term" value="P:positive regulation of canonical NF-kappaB signal transduction"/>
    <property type="evidence" value="ECO:0007669"/>
    <property type="project" value="TreeGrafter"/>
</dbReference>
<evidence type="ECO:0000313" key="21">
    <source>
        <dbReference type="Ensembl" id="ENSCSRP00000013899.1"/>
    </source>
</evidence>
<evidence type="ECO:0000256" key="8">
    <source>
        <dbReference type="ARBA" id="ARBA00022843"/>
    </source>
</evidence>
<dbReference type="GO" id="GO:0006954">
    <property type="term" value="P:inflammatory response"/>
    <property type="evidence" value="ECO:0007669"/>
    <property type="project" value="UniProtKB-KW"/>
</dbReference>
<protein>
    <recommendedName>
        <fullName evidence="15">TNFAIP3-interacting protein 2</fullName>
    </recommendedName>
    <alternativeName>
        <fullName evidence="16">A20-binding inhibitor of NF-kappa-B activation 2</fullName>
    </alternativeName>
</protein>
<evidence type="ECO:0000256" key="1">
    <source>
        <dbReference type="ARBA" id="ARBA00004496"/>
    </source>
</evidence>
<evidence type="ECO:0000256" key="2">
    <source>
        <dbReference type="ARBA" id="ARBA00022490"/>
    </source>
</evidence>
<dbReference type="GO" id="GO:0006357">
    <property type="term" value="P:regulation of transcription by RNA polymerase II"/>
    <property type="evidence" value="ECO:0007669"/>
    <property type="project" value="TreeGrafter"/>
</dbReference>
<dbReference type="PANTHER" id="PTHR31882:SF6">
    <property type="entry name" value="TNFAIP3-INTERACTING PROTEIN 2"/>
    <property type="match status" value="1"/>
</dbReference>
<dbReference type="FunFam" id="1.20.5.990:FF:000005">
    <property type="entry name" value="TNFAIP3 interacting protein 2"/>
    <property type="match status" value="1"/>
</dbReference>
<keyword evidence="4" id="KW-0053">Apoptosis</keyword>
<evidence type="ECO:0000256" key="6">
    <source>
        <dbReference type="ARBA" id="ARBA00022771"/>
    </source>
</evidence>
<evidence type="ECO:0000256" key="16">
    <source>
        <dbReference type="ARBA" id="ARBA00079469"/>
    </source>
</evidence>
<keyword evidence="10 18" id="KW-0175">Coiled coil</keyword>
<keyword evidence="7" id="KW-0862">Zinc</keyword>
<feature type="region of interest" description="Disordered" evidence="19">
    <location>
        <begin position="465"/>
        <end position="496"/>
    </location>
</feature>
<keyword evidence="22" id="KW-1185">Reference proteome</keyword>
<evidence type="ECO:0000256" key="12">
    <source>
        <dbReference type="ARBA" id="ARBA00023198"/>
    </source>
</evidence>
<dbReference type="GO" id="GO:0034138">
    <property type="term" value="P:toll-like receptor 3 signaling pathway"/>
    <property type="evidence" value="ECO:0007669"/>
    <property type="project" value="TreeGrafter"/>
</dbReference>
<name>A0A8C3XPW7_CHESE</name>
<dbReference type="GO" id="GO:0005737">
    <property type="term" value="C:cytoplasm"/>
    <property type="evidence" value="ECO:0007669"/>
    <property type="project" value="UniProtKB-SubCell"/>
</dbReference>
<evidence type="ECO:0000256" key="19">
    <source>
        <dbReference type="SAM" id="MobiDB-lite"/>
    </source>
</evidence>
<accession>A0A8C3XPW7</accession>
<sequence>MQLAGLLFPLLEEEKGPRGDLRSLPPAMCSVNEDSSTDPLVARCRQLEETVEKLHLENKSLKSKVPRYKALCSLYHESGQQLKQLQLQLSAKEEMIGELRTSVAKYQAAQRGAAQDKEQQPSPPRGKFVEPATSLVESLIDQLGQMKQQLKDSERISAQKVETLSQEVQELNRQLEEKDREIQQIISQPQYEKEREILRLQRSLAEREKVQATSEVLCRSLTDETHQLQRKLASTAEMCQQLAKCLEEKRKDRGYLEEHIPIERSNQVQFSENKTSLQTIICQLQEENRKLQQKVFHVEDLNTKWQAYDASREEYVKRLHLQLKELKSQPEQQQGITPLQRNSELMQKEISRLNKLLEEKMNECIKVKRELEDAKKARDGDSERVQMLEQQVLVYKDDFTSERADRERAQSKIQELQAEVSCLQHQLTRRQESRDTAGHVRVHTGNQNHRVYVQTNIEHLLGNSQVQSGMRKTGSPSEQAATRTDSGSSASERRGQGELQCPHCMRFFSDELSDEFLRHVAECCQ</sequence>
<evidence type="ECO:0000256" key="18">
    <source>
        <dbReference type="SAM" id="Coils"/>
    </source>
</evidence>
<comment type="subcellular location">
    <subcellularLocation>
        <location evidence="1">Cytoplasm</location>
    </subcellularLocation>
</comment>
<keyword evidence="11" id="KW-0804">Transcription</keyword>
<dbReference type="GO" id="GO:0070530">
    <property type="term" value="F:K63-linked polyubiquitin modification-dependent protein binding"/>
    <property type="evidence" value="ECO:0007669"/>
    <property type="project" value="InterPro"/>
</dbReference>
<evidence type="ECO:0000256" key="13">
    <source>
        <dbReference type="ARBA" id="ARBA00055998"/>
    </source>
</evidence>
<keyword evidence="3" id="KW-0597">Phosphoprotein</keyword>
<keyword evidence="8" id="KW-0832">Ubl conjugation</keyword>
<dbReference type="PROSITE" id="PS51801">
    <property type="entry name" value="ZF_CCHC_NOA"/>
    <property type="match status" value="1"/>
</dbReference>
<feature type="region of interest" description="Disordered" evidence="19">
    <location>
        <begin position="107"/>
        <end position="128"/>
    </location>
</feature>
<keyword evidence="12" id="KW-0395">Inflammatory response</keyword>
<keyword evidence="9" id="KW-0805">Transcription regulation</keyword>
<feature type="compositionally biased region" description="Polar residues" evidence="19">
    <location>
        <begin position="465"/>
        <end position="490"/>
    </location>
</feature>
<evidence type="ECO:0000256" key="17">
    <source>
        <dbReference type="PROSITE-ProRule" id="PRU01142"/>
    </source>
</evidence>
<dbReference type="Gene3D" id="1.20.5.990">
    <property type="entry name" value="Nemo cc2-lz domain - 1d5 darpin complex"/>
    <property type="match status" value="1"/>
</dbReference>
<dbReference type="Ensembl" id="ENSCSRT00000014481.1">
    <property type="protein sequence ID" value="ENSCSRP00000013899.1"/>
    <property type="gene ID" value="ENSCSRG00000010605.1"/>
</dbReference>
<evidence type="ECO:0000256" key="7">
    <source>
        <dbReference type="ARBA" id="ARBA00022833"/>
    </source>
</evidence>
<dbReference type="GO" id="GO:0071222">
    <property type="term" value="P:cellular response to lipopolysaccharide"/>
    <property type="evidence" value="ECO:0007669"/>
    <property type="project" value="TreeGrafter"/>
</dbReference>
<evidence type="ECO:0000313" key="22">
    <source>
        <dbReference type="Proteomes" id="UP000694403"/>
    </source>
</evidence>
<feature type="coiled-coil region" evidence="18">
    <location>
        <begin position="343"/>
        <end position="433"/>
    </location>
</feature>
<evidence type="ECO:0000256" key="5">
    <source>
        <dbReference type="ARBA" id="ARBA00022723"/>
    </source>
</evidence>
<comment type="function">
    <text evidence="13">Inhibits NF-kappa-B activation by blocking the interaction of RIPK1 with its downstream effector NEMO/IKBKG. Forms a ternary complex with NFKB1 and MAP3K8 but appears to function upstream of MAP3K8 in the TLR4 signaling pathway that regulates MAP3K8 activation. Involved in activation of the MEK/ERK signaling pathway during innate immune response; this function seems to be stimulus- and cell type specific. Required for stability of MAP3K8. Involved in regulation of apoptosis in endothelial cells; promotes TEK agonist-stimulated endothelial survival. May act as transcriptional coactivator when translocated to the nucleus. Enhances CHUK-mediated NF-kappa-B activation involving NF-kappa-B p50-p65 and p50-c-Rel complexes.</text>
</comment>
<keyword evidence="5" id="KW-0479">Metal-binding</keyword>
<proteinExistence type="predicted"/>
<dbReference type="InterPro" id="IPR022008">
    <property type="entry name" value="EABR"/>
</dbReference>
<evidence type="ECO:0000256" key="9">
    <source>
        <dbReference type="ARBA" id="ARBA00023015"/>
    </source>
</evidence>
<dbReference type="Pfam" id="PF12180">
    <property type="entry name" value="EABR"/>
    <property type="match status" value="1"/>
</dbReference>
<evidence type="ECO:0000256" key="15">
    <source>
        <dbReference type="ARBA" id="ARBA00073020"/>
    </source>
</evidence>
<evidence type="ECO:0000256" key="10">
    <source>
        <dbReference type="ARBA" id="ARBA00023054"/>
    </source>
</evidence>
<dbReference type="AlphaFoldDB" id="A0A8C3XPW7"/>
<organism evidence="21 22">
    <name type="scientific">Chelydra serpentina</name>
    <name type="common">Snapping turtle</name>
    <name type="synonym">Testudo serpentina</name>
    <dbReference type="NCBI Taxonomy" id="8475"/>
    <lineage>
        <taxon>Eukaryota</taxon>
        <taxon>Metazoa</taxon>
        <taxon>Chordata</taxon>
        <taxon>Craniata</taxon>
        <taxon>Vertebrata</taxon>
        <taxon>Euteleostomi</taxon>
        <taxon>Archelosauria</taxon>
        <taxon>Testudinata</taxon>
        <taxon>Testudines</taxon>
        <taxon>Cryptodira</taxon>
        <taxon>Durocryptodira</taxon>
        <taxon>Americhelydia</taxon>
        <taxon>Chelydroidea</taxon>
        <taxon>Chelydridae</taxon>
        <taxon>Chelydra</taxon>
    </lineage>
</organism>
<dbReference type="GO" id="GO:0008270">
    <property type="term" value="F:zinc ion binding"/>
    <property type="evidence" value="ECO:0007669"/>
    <property type="project" value="UniProtKB-KW"/>
</dbReference>
<dbReference type="InterPro" id="IPR034735">
    <property type="entry name" value="NEMO_ZF"/>
</dbReference>
<reference evidence="21" key="2">
    <citation type="submission" date="2025-09" db="UniProtKB">
        <authorList>
            <consortium name="Ensembl"/>
        </authorList>
    </citation>
    <scope>IDENTIFICATION</scope>
</reference>
<dbReference type="PANTHER" id="PTHR31882">
    <property type="entry name" value="TNFAIP3-INTERACTING PROTEIN COILED COIL FAMILY MEMBER"/>
    <property type="match status" value="1"/>
</dbReference>
<reference evidence="21" key="1">
    <citation type="submission" date="2025-08" db="UniProtKB">
        <authorList>
            <consortium name="Ensembl"/>
        </authorList>
    </citation>
    <scope>IDENTIFICATION</scope>
</reference>